<keyword evidence="2" id="KW-1185">Reference proteome</keyword>
<sequence length="48" mass="5366">AELLLSRLKKPGSKQEYPADVTCHFASIDKNGMKMSFRSQTLVLINAK</sequence>
<reference evidence="1 2" key="1">
    <citation type="submission" date="2024-04" db="EMBL/GenBank/DDBJ databases">
        <authorList>
            <person name="Rising A."/>
            <person name="Reimegard J."/>
            <person name="Sonavane S."/>
            <person name="Akerstrom W."/>
            <person name="Nylinder S."/>
            <person name="Hedman E."/>
            <person name="Kallberg Y."/>
        </authorList>
    </citation>
    <scope>NUCLEOTIDE SEQUENCE [LARGE SCALE GENOMIC DNA]</scope>
</reference>
<feature type="non-terminal residue" evidence="1">
    <location>
        <position position="1"/>
    </location>
</feature>
<organism evidence="1 2">
    <name type="scientific">Larinioides sclopetarius</name>
    <dbReference type="NCBI Taxonomy" id="280406"/>
    <lineage>
        <taxon>Eukaryota</taxon>
        <taxon>Metazoa</taxon>
        <taxon>Ecdysozoa</taxon>
        <taxon>Arthropoda</taxon>
        <taxon>Chelicerata</taxon>
        <taxon>Arachnida</taxon>
        <taxon>Araneae</taxon>
        <taxon>Araneomorphae</taxon>
        <taxon>Entelegynae</taxon>
        <taxon>Araneoidea</taxon>
        <taxon>Araneidae</taxon>
        <taxon>Larinioides</taxon>
    </lineage>
</organism>
<evidence type="ECO:0000313" key="1">
    <source>
        <dbReference type="EMBL" id="CAL1267651.1"/>
    </source>
</evidence>
<evidence type="ECO:0000313" key="2">
    <source>
        <dbReference type="Proteomes" id="UP001497382"/>
    </source>
</evidence>
<name>A0AAV1ZBB0_9ARAC</name>
<dbReference type="EMBL" id="CAXIEN010000029">
    <property type="protein sequence ID" value="CAL1267651.1"/>
    <property type="molecule type" value="Genomic_DNA"/>
</dbReference>
<protein>
    <submittedName>
        <fullName evidence="1">Uncharacterized protein</fullName>
    </submittedName>
</protein>
<dbReference type="Proteomes" id="UP001497382">
    <property type="component" value="Unassembled WGS sequence"/>
</dbReference>
<dbReference type="AlphaFoldDB" id="A0AAV1ZBB0"/>
<gene>
    <name evidence="1" type="ORF">LARSCL_LOCUS3793</name>
</gene>
<proteinExistence type="predicted"/>
<accession>A0AAV1ZBB0</accession>
<comment type="caution">
    <text evidence="1">The sequence shown here is derived from an EMBL/GenBank/DDBJ whole genome shotgun (WGS) entry which is preliminary data.</text>
</comment>